<evidence type="ECO:0000313" key="3">
    <source>
        <dbReference type="Proteomes" id="UP000585474"/>
    </source>
</evidence>
<dbReference type="AlphaFoldDB" id="A0A7J0ER36"/>
<comment type="caution">
    <text evidence="2">The sequence shown here is derived from an EMBL/GenBank/DDBJ whole genome shotgun (WGS) entry which is preliminary data.</text>
</comment>
<evidence type="ECO:0000256" key="1">
    <source>
        <dbReference type="SAM" id="MobiDB-lite"/>
    </source>
</evidence>
<gene>
    <name evidence="2" type="ORF">Acr_06g0008940</name>
</gene>
<keyword evidence="3" id="KW-1185">Reference proteome</keyword>
<dbReference type="Proteomes" id="UP000585474">
    <property type="component" value="Unassembled WGS sequence"/>
</dbReference>
<dbReference type="OrthoDB" id="1717917at2759"/>
<name>A0A7J0ER36_9ERIC</name>
<dbReference type="EMBL" id="BJWL01000006">
    <property type="protein sequence ID" value="GFY88954.1"/>
    <property type="molecule type" value="Genomic_DNA"/>
</dbReference>
<accession>A0A7J0ER36</accession>
<reference evidence="2 3" key="1">
    <citation type="submission" date="2019-07" db="EMBL/GenBank/DDBJ databases">
        <title>De Novo Assembly of kiwifruit Actinidia rufa.</title>
        <authorList>
            <person name="Sugita-Konishi S."/>
            <person name="Sato K."/>
            <person name="Mori E."/>
            <person name="Abe Y."/>
            <person name="Kisaki G."/>
            <person name="Hamano K."/>
            <person name="Suezawa K."/>
            <person name="Otani M."/>
            <person name="Fukuda T."/>
            <person name="Manabe T."/>
            <person name="Gomi K."/>
            <person name="Tabuchi M."/>
            <person name="Akimitsu K."/>
            <person name="Kataoka I."/>
        </authorList>
    </citation>
    <scope>NUCLEOTIDE SEQUENCE [LARGE SCALE GENOMIC DNA]</scope>
    <source>
        <strain evidence="3">cv. Fuchu</strain>
    </source>
</reference>
<sequence>MHRATGHKQVETSSPPRRPAYYEQTLLRDSYDDDKTATTASFHSTPVLNPAGLPPHSHSSSTVGRHSRESSSGRFLRWISPATAAGKQFLKLVRFTKTRPVH</sequence>
<organism evidence="2 3">
    <name type="scientific">Actinidia rufa</name>
    <dbReference type="NCBI Taxonomy" id="165716"/>
    <lineage>
        <taxon>Eukaryota</taxon>
        <taxon>Viridiplantae</taxon>
        <taxon>Streptophyta</taxon>
        <taxon>Embryophyta</taxon>
        <taxon>Tracheophyta</taxon>
        <taxon>Spermatophyta</taxon>
        <taxon>Magnoliopsida</taxon>
        <taxon>eudicotyledons</taxon>
        <taxon>Gunneridae</taxon>
        <taxon>Pentapetalae</taxon>
        <taxon>asterids</taxon>
        <taxon>Ericales</taxon>
        <taxon>Actinidiaceae</taxon>
        <taxon>Actinidia</taxon>
    </lineage>
</organism>
<proteinExistence type="predicted"/>
<feature type="compositionally biased region" description="Polar residues" evidence="1">
    <location>
        <begin position="37"/>
        <end position="47"/>
    </location>
</feature>
<feature type="region of interest" description="Disordered" evidence="1">
    <location>
        <begin position="1"/>
        <end position="72"/>
    </location>
</feature>
<evidence type="ECO:0000313" key="2">
    <source>
        <dbReference type="EMBL" id="GFY88954.1"/>
    </source>
</evidence>
<protein>
    <submittedName>
        <fullName evidence="2">Uncharacterized protein</fullName>
    </submittedName>
</protein>